<evidence type="ECO:0000313" key="1">
    <source>
        <dbReference type="Proteomes" id="UP000095280"/>
    </source>
</evidence>
<sequence>LTPGWYRVRIPRSRAGSVDKRICCDLRPLHRWLLWRGGWVRLSDRQRCHRWLVGAAADETAGCRAGWISAAVPRWRRCLQYPGAAVATEACWTVGPRWPPRLLMETGFDDWLVGKVDARLQALGLALLHLRCRLEGSAARLSGGSADQRCQ</sequence>
<protein>
    <submittedName>
        <fullName evidence="2">Unclassified</fullName>
    </submittedName>
</protein>
<evidence type="ECO:0000313" key="2">
    <source>
        <dbReference type="WBParaSite" id="maker-unitig_42811-snap-gene-0.3-mRNA-1"/>
    </source>
</evidence>
<accession>A0A1I8FP56</accession>
<dbReference type="AlphaFoldDB" id="A0A1I8FP56"/>
<reference evidence="2" key="1">
    <citation type="submission" date="2016-11" db="UniProtKB">
        <authorList>
            <consortium name="WormBaseParasite"/>
        </authorList>
    </citation>
    <scope>IDENTIFICATION</scope>
</reference>
<dbReference type="WBParaSite" id="maker-unitig_42811-snap-gene-0.3-mRNA-1">
    <property type="protein sequence ID" value="maker-unitig_42811-snap-gene-0.3-mRNA-1"/>
    <property type="gene ID" value="maker-unitig_42811-snap-gene-0.3"/>
</dbReference>
<dbReference type="Proteomes" id="UP000095280">
    <property type="component" value="Unplaced"/>
</dbReference>
<name>A0A1I8FP56_9PLAT</name>
<organism evidence="1 2">
    <name type="scientific">Macrostomum lignano</name>
    <dbReference type="NCBI Taxonomy" id="282301"/>
    <lineage>
        <taxon>Eukaryota</taxon>
        <taxon>Metazoa</taxon>
        <taxon>Spiralia</taxon>
        <taxon>Lophotrochozoa</taxon>
        <taxon>Platyhelminthes</taxon>
        <taxon>Rhabditophora</taxon>
        <taxon>Macrostomorpha</taxon>
        <taxon>Macrostomida</taxon>
        <taxon>Macrostomidae</taxon>
        <taxon>Macrostomum</taxon>
    </lineage>
</organism>
<proteinExistence type="predicted"/>
<keyword evidence="1" id="KW-1185">Reference proteome</keyword>